<evidence type="ECO:0000259" key="2">
    <source>
        <dbReference type="Pfam" id="PF24035"/>
    </source>
</evidence>
<keyword evidence="1" id="KW-1133">Transmembrane helix</keyword>
<protein>
    <recommendedName>
        <fullName evidence="2">DUF7344 domain-containing protein</fullName>
    </recommendedName>
</protein>
<dbReference type="AlphaFoldDB" id="A0A1H8S1I5"/>
<dbReference type="Pfam" id="PF24035">
    <property type="entry name" value="DUF7344"/>
    <property type="match status" value="1"/>
</dbReference>
<feature type="domain" description="DUF7344" evidence="2">
    <location>
        <begin position="14"/>
        <end position="91"/>
    </location>
</feature>
<feature type="transmembrane region" description="Helical" evidence="1">
    <location>
        <begin position="146"/>
        <end position="165"/>
    </location>
</feature>
<dbReference type="InterPro" id="IPR055768">
    <property type="entry name" value="DUF7344"/>
</dbReference>
<feature type="transmembrane region" description="Helical" evidence="1">
    <location>
        <begin position="118"/>
        <end position="140"/>
    </location>
</feature>
<keyword evidence="4" id="KW-1185">Reference proteome</keyword>
<reference evidence="4" key="1">
    <citation type="submission" date="2016-10" db="EMBL/GenBank/DDBJ databases">
        <authorList>
            <person name="Varghese N."/>
            <person name="Submissions S."/>
        </authorList>
    </citation>
    <scope>NUCLEOTIDE SEQUENCE [LARGE SCALE GENOMIC DNA]</scope>
    <source>
        <strain evidence="4">CGMCC 1.10121</strain>
    </source>
</reference>
<name>A0A1H8S1I5_9EURY</name>
<evidence type="ECO:0000313" key="4">
    <source>
        <dbReference type="Proteomes" id="UP000199126"/>
    </source>
</evidence>
<accession>A0A1H8S1I5</accession>
<proteinExistence type="predicted"/>
<evidence type="ECO:0000313" key="3">
    <source>
        <dbReference type="EMBL" id="SEO72520.1"/>
    </source>
</evidence>
<evidence type="ECO:0000256" key="1">
    <source>
        <dbReference type="SAM" id="Phobius"/>
    </source>
</evidence>
<dbReference type="EMBL" id="FODV01000004">
    <property type="protein sequence ID" value="SEO72520.1"/>
    <property type="molecule type" value="Genomic_DNA"/>
</dbReference>
<organism evidence="3 4">
    <name type="scientific">Halogranum amylolyticum</name>
    <dbReference type="NCBI Taxonomy" id="660520"/>
    <lineage>
        <taxon>Archaea</taxon>
        <taxon>Methanobacteriati</taxon>
        <taxon>Methanobacteriota</taxon>
        <taxon>Stenosarchaea group</taxon>
        <taxon>Halobacteria</taxon>
        <taxon>Halobacteriales</taxon>
        <taxon>Haloferacaceae</taxon>
    </lineage>
</organism>
<keyword evidence="1" id="KW-0472">Membrane</keyword>
<dbReference type="Proteomes" id="UP000199126">
    <property type="component" value="Unassembled WGS sequence"/>
</dbReference>
<sequence>MSTTVPSLAESEVYDILRNDRRRSVIHCLRATGGTRTVGDLADTIAASEADESPPPRNVRQSVYVSLHQTHLPKLDEAGIVAFDPAANEVRLLDGVEEVEAYLTTSTADAPTRPAPRLVLGLAVLGVSLVAVSLLDVPLVSAVRPVHWALVVLVAIAALALLAIVRTHGR</sequence>
<keyword evidence="1" id="KW-0812">Transmembrane</keyword>
<dbReference type="Gene3D" id="1.10.10.10">
    <property type="entry name" value="Winged helix-like DNA-binding domain superfamily/Winged helix DNA-binding domain"/>
    <property type="match status" value="1"/>
</dbReference>
<dbReference type="RefSeq" id="WP_089823717.1">
    <property type="nucleotide sequence ID" value="NZ_FODV01000004.1"/>
</dbReference>
<dbReference type="OrthoDB" id="331021at2157"/>
<gene>
    <name evidence="3" type="ORF">SAMN04487948_104379</name>
</gene>
<dbReference type="InterPro" id="IPR036388">
    <property type="entry name" value="WH-like_DNA-bd_sf"/>
</dbReference>